<sequence length="95" mass="11062">IDISLLLREKERLIQSLLSIGGMEIWPSDTHYMLVQLRMGKAAALKEYLATEQGILIRDASNFEGLNEHFFRIATQTPEENDKLVESIKKWTYMY</sequence>
<evidence type="ECO:0000259" key="1">
    <source>
        <dbReference type="Pfam" id="PF00155"/>
    </source>
</evidence>
<protein>
    <submittedName>
        <fullName evidence="2">Phosphate aminotransferase</fullName>
    </submittedName>
</protein>
<gene>
    <name evidence="2" type="ORF">OBE_04820</name>
</gene>
<comment type="caution">
    <text evidence="2">The sequence shown here is derived from an EMBL/GenBank/DDBJ whole genome shotgun (WGS) entry which is preliminary data.</text>
</comment>
<dbReference type="Gene3D" id="3.90.1150.10">
    <property type="entry name" value="Aspartate Aminotransferase, domain 1"/>
    <property type="match status" value="1"/>
</dbReference>
<dbReference type="InterPro" id="IPR004839">
    <property type="entry name" value="Aminotransferase_I/II_large"/>
</dbReference>
<accession>K1TM45</accession>
<name>K1TM45_9ZZZZ</name>
<evidence type="ECO:0000313" key="2">
    <source>
        <dbReference type="EMBL" id="EKC68649.1"/>
    </source>
</evidence>
<dbReference type="Pfam" id="PF00155">
    <property type="entry name" value="Aminotran_1_2"/>
    <property type="match status" value="1"/>
</dbReference>
<feature type="non-terminal residue" evidence="2">
    <location>
        <position position="1"/>
    </location>
</feature>
<organism evidence="2">
    <name type="scientific">human gut metagenome</name>
    <dbReference type="NCBI Taxonomy" id="408170"/>
    <lineage>
        <taxon>unclassified sequences</taxon>
        <taxon>metagenomes</taxon>
        <taxon>organismal metagenomes</taxon>
    </lineage>
</organism>
<dbReference type="InterPro" id="IPR015422">
    <property type="entry name" value="PyrdxlP-dep_Trfase_small"/>
</dbReference>
<dbReference type="GO" id="GO:0030170">
    <property type="term" value="F:pyridoxal phosphate binding"/>
    <property type="evidence" value="ECO:0007669"/>
    <property type="project" value="InterPro"/>
</dbReference>
<dbReference type="AlphaFoldDB" id="K1TM45"/>
<dbReference type="SUPFAM" id="SSF53383">
    <property type="entry name" value="PLP-dependent transferases"/>
    <property type="match status" value="1"/>
</dbReference>
<reference evidence="2" key="1">
    <citation type="journal article" date="2013" name="Environ. Microbiol.">
        <title>Microbiota from the distal guts of lean and obese adolescents exhibit partial functional redundancy besides clear differences in community structure.</title>
        <authorList>
            <person name="Ferrer M."/>
            <person name="Ruiz A."/>
            <person name="Lanza F."/>
            <person name="Haange S.B."/>
            <person name="Oberbach A."/>
            <person name="Till H."/>
            <person name="Bargiela R."/>
            <person name="Campoy C."/>
            <person name="Segura M.T."/>
            <person name="Richter M."/>
            <person name="von Bergen M."/>
            <person name="Seifert J."/>
            <person name="Suarez A."/>
        </authorList>
    </citation>
    <scope>NUCLEOTIDE SEQUENCE</scope>
</reference>
<keyword evidence="2" id="KW-0032">Aminotransferase</keyword>
<feature type="domain" description="Aminotransferase class I/classII large" evidence="1">
    <location>
        <begin position="7"/>
        <end position="88"/>
    </location>
</feature>
<dbReference type="EMBL" id="AJWZ01003285">
    <property type="protein sequence ID" value="EKC68649.1"/>
    <property type="molecule type" value="Genomic_DNA"/>
</dbReference>
<proteinExistence type="predicted"/>
<dbReference type="PANTHER" id="PTHR42885">
    <property type="entry name" value="HISTIDINOL-PHOSPHATE AMINOTRANSFERASE-RELATED"/>
    <property type="match status" value="1"/>
</dbReference>
<dbReference type="InterPro" id="IPR015424">
    <property type="entry name" value="PyrdxlP-dep_Trfase"/>
</dbReference>
<keyword evidence="2" id="KW-0808">Transferase</keyword>
<dbReference type="GO" id="GO:0008483">
    <property type="term" value="F:transaminase activity"/>
    <property type="evidence" value="ECO:0007669"/>
    <property type="project" value="UniProtKB-KW"/>
</dbReference>